<reference evidence="4 5" key="1">
    <citation type="submission" date="2018-01" db="EMBL/GenBank/DDBJ databases">
        <title>Metagenomic assembled genomes from two thermal pools in the Uzon Caldera, Kamchatka, Russia.</title>
        <authorList>
            <person name="Wilkins L."/>
            <person name="Ettinger C."/>
        </authorList>
    </citation>
    <scope>NUCLEOTIDE SEQUENCE [LARGE SCALE GENOMIC DNA]</scope>
    <source>
        <strain evidence="4">ZAV-08</strain>
    </source>
</reference>
<feature type="domain" description="Predicted membrane protein YciQ-like C-terminal" evidence="3">
    <location>
        <begin position="9"/>
        <end position="156"/>
    </location>
</feature>
<comment type="caution">
    <text evidence="4">The sequence shown here is derived from an EMBL/GenBank/DDBJ whole genome shotgun (WGS) entry which is preliminary data.</text>
</comment>
<organism evidence="4 5">
    <name type="scientific">Thermodesulfobacterium geofontis</name>
    <dbReference type="NCBI Taxonomy" id="1295609"/>
    <lineage>
        <taxon>Bacteria</taxon>
        <taxon>Pseudomonadati</taxon>
        <taxon>Thermodesulfobacteriota</taxon>
        <taxon>Thermodesulfobacteria</taxon>
        <taxon>Thermodesulfobacteriales</taxon>
        <taxon>Thermodesulfobacteriaceae</taxon>
        <taxon>Thermodesulfobacterium</taxon>
    </lineage>
</organism>
<gene>
    <name evidence="4" type="ORF">C0190_01625</name>
</gene>
<feature type="transmembrane region" description="Helical" evidence="2">
    <location>
        <begin position="46"/>
        <end position="67"/>
    </location>
</feature>
<keyword evidence="2" id="KW-0812">Transmembrane</keyword>
<accession>A0A2N7PPU7</accession>
<feature type="compositionally biased region" description="Gly residues" evidence="1">
    <location>
        <begin position="190"/>
        <end position="203"/>
    </location>
</feature>
<sequence>MDLFSNLSYLKKKFSYSIKGIEKLVFSALTKKGFFYENPLSIKNMYTALGIIALFFTLLSLLGFGIVKNYFPPFPFIAFGIVTYLSLLIFGQFMPRKTDKGTAMKEYLLGYEKFISRVEKNVIEKLFPPEKIPEIFEITLPYAIAFGEVDRWVSAFEGLFMEYPNWYEGSSFTNDATQILSSATRSSESGRGGFFGGGGGGAW</sequence>
<dbReference type="EMBL" id="PNIK01000023">
    <property type="protein sequence ID" value="PMP68366.1"/>
    <property type="molecule type" value="Genomic_DNA"/>
</dbReference>
<proteinExistence type="predicted"/>
<evidence type="ECO:0000259" key="3">
    <source>
        <dbReference type="Pfam" id="PF20990"/>
    </source>
</evidence>
<name>A0A2N7PPU7_9BACT</name>
<protein>
    <recommendedName>
        <fullName evidence="3">Predicted membrane protein YciQ-like C-terminal domain-containing protein</fullName>
    </recommendedName>
</protein>
<evidence type="ECO:0000256" key="2">
    <source>
        <dbReference type="SAM" id="Phobius"/>
    </source>
</evidence>
<dbReference type="Proteomes" id="UP000235460">
    <property type="component" value="Unassembled WGS sequence"/>
</dbReference>
<keyword evidence="2" id="KW-0472">Membrane</keyword>
<dbReference type="InterPro" id="IPR048389">
    <property type="entry name" value="YciQ-like_C"/>
</dbReference>
<feature type="region of interest" description="Disordered" evidence="1">
    <location>
        <begin position="183"/>
        <end position="203"/>
    </location>
</feature>
<evidence type="ECO:0000256" key="1">
    <source>
        <dbReference type="SAM" id="MobiDB-lite"/>
    </source>
</evidence>
<keyword evidence="2" id="KW-1133">Transmembrane helix</keyword>
<dbReference type="Pfam" id="PF20990">
    <property type="entry name" value="DUF2207_C"/>
    <property type="match status" value="1"/>
</dbReference>
<evidence type="ECO:0000313" key="5">
    <source>
        <dbReference type="Proteomes" id="UP000235460"/>
    </source>
</evidence>
<dbReference type="AlphaFoldDB" id="A0A2N7PPU7"/>
<feature type="transmembrane region" description="Helical" evidence="2">
    <location>
        <begin position="73"/>
        <end position="94"/>
    </location>
</feature>
<evidence type="ECO:0000313" key="4">
    <source>
        <dbReference type="EMBL" id="PMP68366.1"/>
    </source>
</evidence>